<evidence type="ECO:0000313" key="2">
    <source>
        <dbReference type="Proteomes" id="UP000011550"/>
    </source>
</evidence>
<reference evidence="1 2" key="1">
    <citation type="journal article" date="2014" name="PLoS Genet.">
        <title>Phylogenetically driven sequencing of extremely halophilic archaea reveals strategies for static and dynamic osmo-response.</title>
        <authorList>
            <person name="Becker E.A."/>
            <person name="Seitzer P.M."/>
            <person name="Tritt A."/>
            <person name="Larsen D."/>
            <person name="Krusor M."/>
            <person name="Yao A.I."/>
            <person name="Wu D."/>
            <person name="Madern D."/>
            <person name="Eisen J.A."/>
            <person name="Darling A.E."/>
            <person name="Facciotti M.T."/>
        </authorList>
    </citation>
    <scope>NUCLEOTIDE SEQUENCE [LARGE SCALE GENOMIC DNA]</scope>
    <source>
        <strain evidence="1 2">ATCC BAA-1512</strain>
    </source>
</reference>
<keyword evidence="2" id="KW-1185">Reference proteome</keyword>
<dbReference type="PATRIC" id="fig|662479.7.peg.2674"/>
<proteinExistence type="predicted"/>
<gene>
    <name evidence="1" type="ORF">C440_13224</name>
</gene>
<name>M0I5N2_9EURY</name>
<dbReference type="AlphaFoldDB" id="M0I5N2"/>
<sequence>MHVTRRSALRLCSATVLSSIAGCLSAGNGLGEQCTAAKHESDVELSEDFSWPTTGYDLGSTATDVSASLSVLV</sequence>
<dbReference type="EMBL" id="AOLN01000018">
    <property type="protein sequence ID" value="ELZ91277.1"/>
    <property type="molecule type" value="Genomic_DNA"/>
</dbReference>
<dbReference type="Proteomes" id="UP000011550">
    <property type="component" value="Unassembled WGS sequence"/>
</dbReference>
<dbReference type="RefSeq" id="WP_008320985.1">
    <property type="nucleotide sequence ID" value="NZ_AOLN01000018.1"/>
</dbReference>
<dbReference type="PROSITE" id="PS51257">
    <property type="entry name" value="PROKAR_LIPOPROTEIN"/>
    <property type="match status" value="1"/>
</dbReference>
<protein>
    <submittedName>
        <fullName evidence="1">Uncharacterized protein</fullName>
    </submittedName>
</protein>
<evidence type="ECO:0000313" key="1">
    <source>
        <dbReference type="EMBL" id="ELZ91277.1"/>
    </source>
</evidence>
<organism evidence="1 2">
    <name type="scientific">Haloferax mucosum ATCC BAA-1512</name>
    <dbReference type="NCBI Taxonomy" id="662479"/>
    <lineage>
        <taxon>Archaea</taxon>
        <taxon>Methanobacteriati</taxon>
        <taxon>Methanobacteriota</taxon>
        <taxon>Stenosarchaea group</taxon>
        <taxon>Halobacteria</taxon>
        <taxon>Halobacteriales</taxon>
        <taxon>Haloferacaceae</taxon>
        <taxon>Haloferax</taxon>
    </lineage>
</organism>
<comment type="caution">
    <text evidence="1">The sequence shown here is derived from an EMBL/GenBank/DDBJ whole genome shotgun (WGS) entry which is preliminary data.</text>
</comment>
<accession>M0I5N2</accession>